<dbReference type="EMBL" id="CP009381">
    <property type="protein sequence ID" value="AIN96377.1"/>
    <property type="molecule type" value="Genomic_DNA"/>
</dbReference>
<evidence type="ECO:0000256" key="1">
    <source>
        <dbReference type="SAM" id="MobiDB-lite"/>
    </source>
</evidence>
<dbReference type="eggNOG" id="ENOG502SIX0">
    <property type="taxonomic scope" value="Eukaryota"/>
</dbReference>
<dbReference type="RefSeq" id="XP_010697030.1">
    <property type="nucleotide sequence ID" value="XM_010698728.1"/>
</dbReference>
<dbReference type="AlphaFoldDB" id="A0A088RK34"/>
<dbReference type="KEGG" id="lpan:LPMP_120490"/>
<evidence type="ECO:0000313" key="2">
    <source>
        <dbReference type="EMBL" id="AIN96377.1"/>
    </source>
</evidence>
<dbReference type="Proteomes" id="UP000063063">
    <property type="component" value="Chromosome 12"/>
</dbReference>
<name>A0A088RK34_LEIPA</name>
<reference evidence="2 3" key="1">
    <citation type="journal article" date="2015" name="Sci. Rep.">
        <title>The genome of Leishmania panamensis: insights into genomics of the L. (Viannia) subgenus.</title>
        <authorList>
            <person name="Llanes A."/>
            <person name="Restrepo C.M."/>
            <person name="Vecchio G.D."/>
            <person name="Anguizola F.J."/>
            <person name="Lleonart R."/>
        </authorList>
    </citation>
    <scope>NUCLEOTIDE SEQUENCE [LARGE SCALE GENOMIC DNA]</scope>
    <source>
        <strain evidence="2 3">MHOM/PA/94/PSC-1</strain>
    </source>
</reference>
<sequence>MSHSIQMPCQNSDVAAATSAVETNSSLSIANNVAVDGPRAAAASLSTSSAFSAMCSAASCDVVRVCVDAAGDAAPSDDASPFTNALLLSGDSTPCAGSSMTKTVASLPNVASLNSSSVIGPGEMLNLHAEHANMATTTFFSPKRKGTERIMTPADKATHPLSLLEPLRVTQIDGSGNQVQHAGGADVLAQDQPDAPLSSPLLEKGGFRTSSGRNSGDRQSHHLQSDTSGHMQLTQMTCYQSPFGSAVSLGEQQSGNGVGAQWTVALESRPAAGSAQPTVANRNLAAEVSAGRMVTATQSPPADARAVASIASASDSSGIVAAAATDVAASTSHEFQVLATVPALLVGQVPVRIHWCCAAHWRAVQRTERGAQWPVDGAHADVYCVPAHLHAKQERRSLSASCAETTSEVGRRGGVVLRAGEGTRWLSVSEDAVASKHLEVQTFPPSISLPTSALCVASHDSTEREKQGSLQTRSSLPHVHSQNCADMPTCEFCGRVVDTYDCESDGSEAAETRMSTVGMGRLCCTPSHSLQDCRSSASARALAQSSFKSVGCRPDQPSIYSPRMLSSSESAATSVDSEMSSAISPFDVQLLSDSARDEALMAAVALLQ</sequence>
<dbReference type="GeneID" id="22573055"/>
<proteinExistence type="predicted"/>
<keyword evidence="3" id="KW-1185">Reference proteome</keyword>
<dbReference type="OrthoDB" id="265867at2759"/>
<evidence type="ECO:0000313" key="3">
    <source>
        <dbReference type="Proteomes" id="UP000063063"/>
    </source>
</evidence>
<protein>
    <submittedName>
        <fullName evidence="2">Uncharacterized protein</fullName>
    </submittedName>
</protein>
<dbReference type="VEuPathDB" id="TriTrypDB:LPAL13_000046600"/>
<feature type="compositionally biased region" description="Basic and acidic residues" evidence="1">
    <location>
        <begin position="215"/>
        <end position="224"/>
    </location>
</feature>
<organism evidence="2 3">
    <name type="scientific">Leishmania panamensis</name>
    <dbReference type="NCBI Taxonomy" id="5679"/>
    <lineage>
        <taxon>Eukaryota</taxon>
        <taxon>Discoba</taxon>
        <taxon>Euglenozoa</taxon>
        <taxon>Kinetoplastea</taxon>
        <taxon>Metakinetoplastina</taxon>
        <taxon>Trypanosomatida</taxon>
        <taxon>Trypanosomatidae</taxon>
        <taxon>Leishmaniinae</taxon>
        <taxon>Leishmania</taxon>
        <taxon>Leishmania guyanensis species complex</taxon>
    </lineage>
</organism>
<gene>
    <name evidence="2" type="ORF">LPMP_120490</name>
</gene>
<accession>A0A088RK34</accession>
<dbReference type="VEuPathDB" id="TriTrypDB:LPMP_120490"/>
<feature type="region of interest" description="Disordered" evidence="1">
    <location>
        <begin position="189"/>
        <end position="227"/>
    </location>
</feature>